<name>A0ABP9AWJ5_9SPHI</name>
<gene>
    <name evidence="1" type="ORF">GCM10023231_13790</name>
</gene>
<organism evidence="1 2">
    <name type="scientific">Olivibacter ginsenosidimutans</name>
    <dbReference type="NCBI Taxonomy" id="1176537"/>
    <lineage>
        <taxon>Bacteria</taxon>
        <taxon>Pseudomonadati</taxon>
        <taxon>Bacteroidota</taxon>
        <taxon>Sphingobacteriia</taxon>
        <taxon>Sphingobacteriales</taxon>
        <taxon>Sphingobacteriaceae</taxon>
        <taxon>Olivibacter</taxon>
    </lineage>
</organism>
<proteinExistence type="predicted"/>
<dbReference type="CDD" id="cd00586">
    <property type="entry name" value="4HBT"/>
    <property type="match status" value="1"/>
</dbReference>
<reference evidence="2" key="1">
    <citation type="journal article" date="2019" name="Int. J. Syst. Evol. Microbiol.">
        <title>The Global Catalogue of Microorganisms (GCM) 10K type strain sequencing project: providing services to taxonomists for standard genome sequencing and annotation.</title>
        <authorList>
            <consortium name="The Broad Institute Genomics Platform"/>
            <consortium name="The Broad Institute Genome Sequencing Center for Infectious Disease"/>
            <person name="Wu L."/>
            <person name="Ma J."/>
        </authorList>
    </citation>
    <scope>NUCLEOTIDE SEQUENCE [LARGE SCALE GENOMIC DNA]</scope>
    <source>
        <strain evidence="2">JCM 18200</strain>
    </source>
</reference>
<dbReference type="Proteomes" id="UP001501411">
    <property type="component" value="Unassembled WGS sequence"/>
</dbReference>
<dbReference type="SUPFAM" id="SSF54637">
    <property type="entry name" value="Thioesterase/thiol ester dehydrase-isomerase"/>
    <property type="match status" value="1"/>
</dbReference>
<sequence length="141" mass="16573">MNFLTLRWADLDPNFHLRHSVYYDLAAQERLSILDRHGITIQAMQAENFGPVLFREECQFKREIHLTSKIYLETKLLKMRKDGSFWTIQHEFLSDSKKLHALLFVEGSWIDTIKRKLARPVPSVVFKGMESLPKTADFTYA</sequence>
<evidence type="ECO:0000313" key="2">
    <source>
        <dbReference type="Proteomes" id="UP001501411"/>
    </source>
</evidence>
<dbReference type="RefSeq" id="WP_345231025.1">
    <property type="nucleotide sequence ID" value="NZ_BAABIQ010000007.1"/>
</dbReference>
<keyword evidence="2" id="KW-1185">Reference proteome</keyword>
<dbReference type="InterPro" id="IPR029069">
    <property type="entry name" value="HotDog_dom_sf"/>
</dbReference>
<evidence type="ECO:0000313" key="1">
    <source>
        <dbReference type="EMBL" id="GAA4786914.1"/>
    </source>
</evidence>
<comment type="caution">
    <text evidence="1">The sequence shown here is derived from an EMBL/GenBank/DDBJ whole genome shotgun (WGS) entry which is preliminary data.</text>
</comment>
<dbReference type="Pfam" id="PF13279">
    <property type="entry name" value="4HBT_2"/>
    <property type="match status" value="1"/>
</dbReference>
<accession>A0ABP9AWJ5</accession>
<dbReference type="Gene3D" id="3.10.129.10">
    <property type="entry name" value="Hotdog Thioesterase"/>
    <property type="match status" value="1"/>
</dbReference>
<evidence type="ECO:0008006" key="3">
    <source>
        <dbReference type="Google" id="ProtNLM"/>
    </source>
</evidence>
<protein>
    <recommendedName>
        <fullName evidence="3">Thioesterase</fullName>
    </recommendedName>
</protein>
<dbReference type="EMBL" id="BAABIQ010000007">
    <property type="protein sequence ID" value="GAA4786914.1"/>
    <property type="molecule type" value="Genomic_DNA"/>
</dbReference>